<feature type="repeat" description="ANK" evidence="2">
    <location>
        <begin position="141"/>
        <end position="173"/>
    </location>
</feature>
<dbReference type="Proteomes" id="UP000244959">
    <property type="component" value="Chromosome I"/>
</dbReference>
<proteinExistence type="predicted"/>
<accession>A0A0F3MFN9</accession>
<dbReference type="Proteomes" id="UP000033769">
    <property type="component" value="Unassembled WGS sequence"/>
</dbReference>
<keyword evidence="2" id="KW-0040">ANK repeat</keyword>
<dbReference type="SMART" id="SM00248">
    <property type="entry name" value="ANK"/>
    <property type="match status" value="8"/>
</dbReference>
<keyword evidence="1" id="KW-0677">Repeat</keyword>
<dbReference type="PRINTS" id="PR01415">
    <property type="entry name" value="ANKYRIN"/>
</dbReference>
<dbReference type="InterPro" id="IPR036770">
    <property type="entry name" value="Ankyrin_rpt-contain_sf"/>
</dbReference>
<dbReference type="PROSITE" id="PS50088">
    <property type="entry name" value="ANK_REPEAT"/>
    <property type="match status" value="7"/>
</dbReference>
<evidence type="ECO:0000256" key="2">
    <source>
        <dbReference type="PROSITE-ProRule" id="PRU00023"/>
    </source>
</evidence>
<evidence type="ECO:0000256" key="1">
    <source>
        <dbReference type="ARBA" id="ARBA00022737"/>
    </source>
</evidence>
<feature type="repeat" description="ANK" evidence="2">
    <location>
        <begin position="73"/>
        <end position="106"/>
    </location>
</feature>
<dbReference type="AlphaFoldDB" id="A0A0F3MFN9"/>
<evidence type="ECO:0000313" key="3">
    <source>
        <dbReference type="EMBL" id="KJV54312.1"/>
    </source>
</evidence>
<dbReference type="Pfam" id="PF00023">
    <property type="entry name" value="Ank"/>
    <property type="match status" value="1"/>
</dbReference>
<protein>
    <submittedName>
        <fullName evidence="3">Ankyrin repeat family protein</fullName>
    </submittedName>
    <submittedName>
        <fullName evidence="4">Ankyrin repeat-containing protein</fullName>
    </submittedName>
</protein>
<dbReference type="PROSITE" id="PS50297">
    <property type="entry name" value="ANK_REP_REGION"/>
    <property type="match status" value="7"/>
</dbReference>
<feature type="repeat" description="ANK" evidence="2">
    <location>
        <begin position="274"/>
        <end position="306"/>
    </location>
</feature>
<feature type="repeat" description="ANK" evidence="2">
    <location>
        <begin position="208"/>
        <end position="240"/>
    </location>
</feature>
<evidence type="ECO:0000313" key="4">
    <source>
        <dbReference type="EMBL" id="SPR02318.1"/>
    </source>
</evidence>
<evidence type="ECO:0000313" key="6">
    <source>
        <dbReference type="Proteomes" id="UP000033769"/>
    </source>
</evidence>
<dbReference type="EMBL" id="LS398551">
    <property type="protein sequence ID" value="SPR02318.1"/>
    <property type="molecule type" value="Genomic_DNA"/>
</dbReference>
<dbReference type="SUPFAM" id="SSF48403">
    <property type="entry name" value="Ankyrin repeat"/>
    <property type="match status" value="1"/>
</dbReference>
<reference evidence="7" key="3">
    <citation type="submission" date="2018-03" db="EMBL/GenBank/DDBJ databases">
        <authorList>
            <person name="Batty M. E."/>
            <person name="Batty M E."/>
        </authorList>
    </citation>
    <scope>NUCLEOTIDE SEQUENCE [LARGE SCALE GENOMIC DNA]</scope>
    <source>
        <strain evidence="7">Gilliam</strain>
    </source>
</reference>
<feature type="repeat" description="ANK" evidence="2">
    <location>
        <begin position="108"/>
        <end position="140"/>
    </location>
</feature>
<keyword evidence="7" id="KW-1185">Reference proteome</keyword>
<evidence type="ECO:0000313" key="5">
    <source>
        <dbReference type="EMBL" id="SPR03744.1"/>
    </source>
</evidence>
<dbReference type="Gene3D" id="1.25.40.20">
    <property type="entry name" value="Ankyrin repeat-containing domain"/>
    <property type="match status" value="3"/>
</dbReference>
<dbReference type="PATRIC" id="fig|1359184.3.peg.127"/>
<reference evidence="3 6" key="1">
    <citation type="submission" date="2015-02" db="EMBL/GenBank/DDBJ databases">
        <title>Genome Sequencing of Rickettsiales.</title>
        <authorList>
            <person name="Daugherty S.C."/>
            <person name="Su Q."/>
            <person name="Abolude K."/>
            <person name="Beier-Sexton M."/>
            <person name="Carlyon J.A."/>
            <person name="Carter R."/>
            <person name="Day N.P."/>
            <person name="Dumler S.J."/>
            <person name="Dyachenko V."/>
            <person name="Godinez A."/>
            <person name="Kurtti T.J."/>
            <person name="Lichay M."/>
            <person name="Mullins K.E."/>
            <person name="Ott S."/>
            <person name="Pappas-Brown V."/>
            <person name="Paris D.H."/>
            <person name="Patel P."/>
            <person name="Richards A.L."/>
            <person name="Sadzewicz L."/>
            <person name="Sears K."/>
            <person name="Seidman D."/>
            <person name="Sengamalay N."/>
            <person name="Stenos J."/>
            <person name="Tallon L.J."/>
            <person name="Vincent G."/>
            <person name="Fraser C.M."/>
            <person name="Munderloh U."/>
            <person name="Dunning-Hotopp J.C."/>
        </authorList>
    </citation>
    <scope>NUCLEOTIDE SEQUENCE [LARGE SCALE GENOMIC DNA]</scope>
    <source>
        <strain evidence="3 6">Gilliam</strain>
    </source>
</reference>
<dbReference type="InterPro" id="IPR002110">
    <property type="entry name" value="Ankyrin_rpt"/>
</dbReference>
<sequence>MNCQLYNAIKNNDLAELERLIANPDVDKNEPINDNNQLTDLNLPATTIDRVSRRNVQKLLDVGIVHNQRTTDKGFTVLHLAVIAGHLDVVQKILDLYGIDINQRTTDKGFTALHLAINGDNIQIIQAILDAGPDIHQPNNDGNTALHFAVKIGNLAVIQKLLDAWADINQPNNAGFTPLHIAIIEEHPMQIIQMILDADPDIHQQDNDGNTALHLATELDVQDAVYKLLDLGANIHQPNNRGSIVLHAAAFTGNLDIIKNLLDRGAHINQLNNNGVGALHAAIRFAKVKVVSYLLDAGAKHDTSLDTDYFTLLSYAIRVNDYNPKIIKMILDKGYLNAGIFDLDAKDFCVQHPYPYNPHTVEEYTLIKLIKFLYSKGNIDKHSNETFIDITHVDIKDEDLPYYFDQAKFDEVCTEFCLYYSNTEISLYSNNLPITTQIMDNLNKIAVRKILINDLKEEYNKYQNDNSLEKKQLPLFDINFDCIQHLLNKLSNKDIFNFNRSVCNTCIDEVQDDLNKLNISVEGESYTNEIQQEESENDICVIG</sequence>
<dbReference type="RefSeq" id="WP_047220093.1">
    <property type="nucleotide sequence ID" value="NZ_LS398551.1"/>
</dbReference>
<dbReference type="PANTHER" id="PTHR24161:SF85">
    <property type="entry name" value="PALMITOYLTRANSFERASE HIP14"/>
    <property type="match status" value="1"/>
</dbReference>
<dbReference type="PANTHER" id="PTHR24161">
    <property type="entry name" value="ANK_REP_REGION DOMAIN-CONTAINING PROTEIN-RELATED"/>
    <property type="match status" value="1"/>
</dbReference>
<feature type="repeat" description="ANK" evidence="2">
    <location>
        <begin position="241"/>
        <end position="273"/>
    </location>
</feature>
<dbReference type="Pfam" id="PF12796">
    <property type="entry name" value="Ank_2"/>
    <property type="match status" value="3"/>
</dbReference>
<dbReference type="EMBL" id="LS398551">
    <property type="protein sequence ID" value="SPR03744.1"/>
    <property type="molecule type" value="Genomic_DNA"/>
</dbReference>
<name>A0A0F3MFN9_ORITS</name>
<dbReference type="EMBL" id="LANO01000001">
    <property type="protein sequence ID" value="KJV54312.1"/>
    <property type="molecule type" value="Genomic_DNA"/>
</dbReference>
<feature type="repeat" description="ANK" evidence="2">
    <location>
        <begin position="174"/>
        <end position="207"/>
    </location>
</feature>
<evidence type="ECO:0000313" key="7">
    <source>
        <dbReference type="Proteomes" id="UP000244959"/>
    </source>
</evidence>
<gene>
    <name evidence="4" type="ORF">GILLIAM_00053</name>
    <name evidence="5" type="ORF">GILLIAM_00465</name>
    <name evidence="3" type="ORF">OTSGILL_0119</name>
</gene>
<organism evidence="3 6">
    <name type="scientific">Orientia tsutsugamushi str. Gilliam</name>
    <dbReference type="NCBI Taxonomy" id="1359184"/>
    <lineage>
        <taxon>Bacteria</taxon>
        <taxon>Pseudomonadati</taxon>
        <taxon>Pseudomonadota</taxon>
        <taxon>Alphaproteobacteria</taxon>
        <taxon>Rickettsiales</taxon>
        <taxon>Rickettsiaceae</taxon>
        <taxon>Rickettsieae</taxon>
        <taxon>Orientia</taxon>
    </lineage>
</organism>
<reference evidence="4" key="2">
    <citation type="submission" date="2018-03" db="EMBL/GenBank/DDBJ databases">
        <authorList>
            <person name="Keele B.F."/>
        </authorList>
    </citation>
    <scope>NUCLEOTIDE SEQUENCE [LARGE SCALE GENOMIC DNA]</scope>
    <source>
        <strain evidence="4">Gilliam</strain>
    </source>
</reference>